<feature type="coiled-coil region" evidence="1">
    <location>
        <begin position="19"/>
        <end position="60"/>
    </location>
</feature>
<sequence>LKSNVAPLDSQIPFIRNFVSNEQNRVATLDAQIENLQSTLAQLTHQRDEAVERVRQHRAVISPVRQIPPELLCEVFISTLSDPSANKIKPPWYLGHVCQSWRHAAVSHPALW</sequence>
<evidence type="ECO:0000313" key="3">
    <source>
        <dbReference type="Proteomes" id="UP001215598"/>
    </source>
</evidence>
<dbReference type="AlphaFoldDB" id="A0AAD7P1J8"/>
<keyword evidence="3" id="KW-1185">Reference proteome</keyword>
<comment type="caution">
    <text evidence="2">The sequence shown here is derived from an EMBL/GenBank/DDBJ whole genome shotgun (WGS) entry which is preliminary data.</text>
</comment>
<gene>
    <name evidence="2" type="ORF">B0H16DRAFT_1271755</name>
</gene>
<organism evidence="2 3">
    <name type="scientific">Mycena metata</name>
    <dbReference type="NCBI Taxonomy" id="1033252"/>
    <lineage>
        <taxon>Eukaryota</taxon>
        <taxon>Fungi</taxon>
        <taxon>Dikarya</taxon>
        <taxon>Basidiomycota</taxon>
        <taxon>Agaricomycotina</taxon>
        <taxon>Agaricomycetes</taxon>
        <taxon>Agaricomycetidae</taxon>
        <taxon>Agaricales</taxon>
        <taxon>Marasmiineae</taxon>
        <taxon>Mycenaceae</taxon>
        <taxon>Mycena</taxon>
    </lineage>
</organism>
<accession>A0AAD7P1J8</accession>
<name>A0AAD7P1J8_9AGAR</name>
<reference evidence="2" key="1">
    <citation type="submission" date="2023-03" db="EMBL/GenBank/DDBJ databases">
        <title>Massive genome expansion in bonnet fungi (Mycena s.s.) driven by repeated elements and novel gene families across ecological guilds.</title>
        <authorList>
            <consortium name="Lawrence Berkeley National Laboratory"/>
            <person name="Harder C.B."/>
            <person name="Miyauchi S."/>
            <person name="Viragh M."/>
            <person name="Kuo A."/>
            <person name="Thoen E."/>
            <person name="Andreopoulos B."/>
            <person name="Lu D."/>
            <person name="Skrede I."/>
            <person name="Drula E."/>
            <person name="Henrissat B."/>
            <person name="Morin E."/>
            <person name="Kohler A."/>
            <person name="Barry K."/>
            <person name="LaButti K."/>
            <person name="Morin E."/>
            <person name="Salamov A."/>
            <person name="Lipzen A."/>
            <person name="Mereny Z."/>
            <person name="Hegedus B."/>
            <person name="Baldrian P."/>
            <person name="Stursova M."/>
            <person name="Weitz H."/>
            <person name="Taylor A."/>
            <person name="Grigoriev I.V."/>
            <person name="Nagy L.G."/>
            <person name="Martin F."/>
            <person name="Kauserud H."/>
        </authorList>
    </citation>
    <scope>NUCLEOTIDE SEQUENCE</scope>
    <source>
        <strain evidence="2">CBHHK182m</strain>
    </source>
</reference>
<protein>
    <recommendedName>
        <fullName evidence="4">F-box domain-containing protein</fullName>
    </recommendedName>
</protein>
<keyword evidence="1" id="KW-0175">Coiled coil</keyword>
<dbReference type="EMBL" id="JARKIB010000002">
    <property type="protein sequence ID" value="KAJ7784619.1"/>
    <property type="molecule type" value="Genomic_DNA"/>
</dbReference>
<evidence type="ECO:0000313" key="2">
    <source>
        <dbReference type="EMBL" id="KAJ7784619.1"/>
    </source>
</evidence>
<feature type="non-terminal residue" evidence="2">
    <location>
        <position position="112"/>
    </location>
</feature>
<dbReference type="Proteomes" id="UP001215598">
    <property type="component" value="Unassembled WGS sequence"/>
</dbReference>
<proteinExistence type="predicted"/>
<feature type="non-terminal residue" evidence="2">
    <location>
        <position position="1"/>
    </location>
</feature>
<evidence type="ECO:0008006" key="4">
    <source>
        <dbReference type="Google" id="ProtNLM"/>
    </source>
</evidence>
<evidence type="ECO:0000256" key="1">
    <source>
        <dbReference type="SAM" id="Coils"/>
    </source>
</evidence>